<proteinExistence type="predicted"/>
<feature type="domain" description="DUF3991" evidence="1">
    <location>
        <begin position="238"/>
        <end position="301"/>
    </location>
</feature>
<organism evidence="3 4">
    <name type="scientific">Desulfobacter hydrogenophilus</name>
    <dbReference type="NCBI Taxonomy" id="2291"/>
    <lineage>
        <taxon>Bacteria</taxon>
        <taxon>Pseudomonadati</taxon>
        <taxon>Thermodesulfobacteriota</taxon>
        <taxon>Desulfobacteria</taxon>
        <taxon>Desulfobacterales</taxon>
        <taxon>Desulfobacteraceae</taxon>
        <taxon>Desulfobacter</taxon>
    </lineage>
</organism>
<evidence type="ECO:0000313" key="2">
    <source>
        <dbReference type="EMBL" id="QBH14679.1"/>
    </source>
</evidence>
<name>A0A328F5N7_9BACT</name>
<accession>A0A328F5N7</accession>
<dbReference type="Pfam" id="PF13154">
    <property type="entry name" value="DUF3991"/>
    <property type="match status" value="1"/>
</dbReference>
<reference evidence="2 5" key="2">
    <citation type="submission" date="2019-02" db="EMBL/GenBank/DDBJ databases">
        <title>Complete genome sequence of Desulfobacter hydrogenophilus AcRS1.</title>
        <authorList>
            <person name="Marietou A."/>
            <person name="Lund M.B."/>
            <person name="Marshall I.P.G."/>
            <person name="Schreiber L."/>
            <person name="Jorgensen B."/>
        </authorList>
    </citation>
    <scope>NUCLEOTIDE SEQUENCE [LARGE SCALE GENOMIC DNA]</scope>
    <source>
        <strain evidence="2 5">AcRS1</strain>
    </source>
</reference>
<evidence type="ECO:0000313" key="3">
    <source>
        <dbReference type="EMBL" id="RAL99843.1"/>
    </source>
</evidence>
<dbReference type="AlphaFoldDB" id="A0A328F5N7"/>
<evidence type="ECO:0000313" key="5">
    <source>
        <dbReference type="Proteomes" id="UP000293902"/>
    </source>
</evidence>
<sequence length="309" mass="35196">MEFSNNLCFTGLHLGWPPEEGCFLSRKLIITFIHRPPQAFSLLISYFICAMRGSNQYRDRIAETASRNYRKLAETSQQLDRASGKINQSLRRYSPGAIRDRTRELMTDELSRFKREINLAEYASTYGFEIDKFKSCKCNTVLRAGDAKITVFRGLGGDPMYHDLRSGKNGSVIDFCQHQTGKTLGHVRKELRSYLGSPHPQVQIAPPRPKPTKEAQAQELAQEKAKIRNLKNVKCLVNRGIDQRVLMDFRFLGAVVGDDRQNVCFPHHNEQGFSGLEKKNTDFTDFSRAGDKGLWFSKAPGDFEKNSHL</sequence>
<dbReference type="Proteomes" id="UP000293902">
    <property type="component" value="Chromosome"/>
</dbReference>
<dbReference type="Proteomes" id="UP000248798">
    <property type="component" value="Unassembled WGS sequence"/>
</dbReference>
<dbReference type="EMBL" id="QLNI01000094">
    <property type="protein sequence ID" value="RAL99843.1"/>
    <property type="molecule type" value="Genomic_DNA"/>
</dbReference>
<gene>
    <name evidence="3" type="ORF">DO021_22315</name>
    <name evidence="2" type="ORF">EYB58_18180</name>
</gene>
<evidence type="ECO:0000259" key="1">
    <source>
        <dbReference type="Pfam" id="PF13154"/>
    </source>
</evidence>
<dbReference type="InterPro" id="IPR025054">
    <property type="entry name" value="DUF3991"/>
</dbReference>
<protein>
    <submittedName>
        <fullName evidence="2">DUF3991 domain-containing protein</fullName>
    </submittedName>
</protein>
<dbReference type="RefSeq" id="WP_111960783.1">
    <property type="nucleotide sequence ID" value="NZ_CP036313.1"/>
</dbReference>
<dbReference type="SUPFAM" id="SSF57783">
    <property type="entry name" value="Zinc beta-ribbon"/>
    <property type="match status" value="1"/>
</dbReference>
<dbReference type="OrthoDB" id="5757175at2"/>
<dbReference type="EMBL" id="CP036313">
    <property type="protein sequence ID" value="QBH14679.1"/>
    <property type="molecule type" value="Genomic_DNA"/>
</dbReference>
<reference evidence="3 4" key="1">
    <citation type="submission" date="2018-06" db="EMBL/GenBank/DDBJ databases">
        <title>Complete Genome Sequence of Desulfobacter hydrogenophilus (DSM3380).</title>
        <authorList>
            <person name="Marietou A."/>
            <person name="Schreiber L."/>
            <person name="Marshall I."/>
            <person name="Jorgensen B."/>
        </authorList>
    </citation>
    <scope>NUCLEOTIDE SEQUENCE [LARGE SCALE GENOMIC DNA]</scope>
    <source>
        <strain evidence="3 4">DSM 3380</strain>
    </source>
</reference>
<evidence type="ECO:0000313" key="4">
    <source>
        <dbReference type="Proteomes" id="UP000248798"/>
    </source>
</evidence>
<keyword evidence="5" id="KW-1185">Reference proteome</keyword>